<sequence length="43" mass="4646">MTQYSIFGPQSTQILSLHIPGIPVFPFPAIWSTTDATSPFPGP</sequence>
<dbReference type="AlphaFoldDB" id="A0A0E9SHZ6"/>
<evidence type="ECO:0000313" key="1">
    <source>
        <dbReference type="EMBL" id="JAH40275.1"/>
    </source>
</evidence>
<organism evidence="1">
    <name type="scientific">Anguilla anguilla</name>
    <name type="common">European freshwater eel</name>
    <name type="synonym">Muraena anguilla</name>
    <dbReference type="NCBI Taxonomy" id="7936"/>
    <lineage>
        <taxon>Eukaryota</taxon>
        <taxon>Metazoa</taxon>
        <taxon>Chordata</taxon>
        <taxon>Craniata</taxon>
        <taxon>Vertebrata</taxon>
        <taxon>Euteleostomi</taxon>
        <taxon>Actinopterygii</taxon>
        <taxon>Neopterygii</taxon>
        <taxon>Teleostei</taxon>
        <taxon>Anguilliformes</taxon>
        <taxon>Anguillidae</taxon>
        <taxon>Anguilla</taxon>
    </lineage>
</organism>
<accession>A0A0E9SHZ6</accession>
<name>A0A0E9SHZ6_ANGAN</name>
<reference evidence="1" key="1">
    <citation type="submission" date="2014-11" db="EMBL/GenBank/DDBJ databases">
        <authorList>
            <person name="Amaro Gonzalez C."/>
        </authorList>
    </citation>
    <scope>NUCLEOTIDE SEQUENCE</scope>
</reference>
<reference evidence="1" key="2">
    <citation type="journal article" date="2015" name="Fish Shellfish Immunol.">
        <title>Early steps in the European eel (Anguilla anguilla)-Vibrio vulnificus interaction in the gills: Role of the RtxA13 toxin.</title>
        <authorList>
            <person name="Callol A."/>
            <person name="Pajuelo D."/>
            <person name="Ebbesson L."/>
            <person name="Teles M."/>
            <person name="MacKenzie S."/>
            <person name="Amaro C."/>
        </authorList>
    </citation>
    <scope>NUCLEOTIDE SEQUENCE</scope>
</reference>
<proteinExistence type="predicted"/>
<protein>
    <submittedName>
        <fullName evidence="1">Uncharacterized protein</fullName>
    </submittedName>
</protein>
<dbReference type="EMBL" id="GBXM01068302">
    <property type="protein sequence ID" value="JAH40275.1"/>
    <property type="molecule type" value="Transcribed_RNA"/>
</dbReference>